<feature type="region of interest" description="Disordered" evidence="1">
    <location>
        <begin position="25"/>
        <end position="90"/>
    </location>
</feature>
<feature type="compositionally biased region" description="Basic and acidic residues" evidence="1">
    <location>
        <begin position="65"/>
        <end position="80"/>
    </location>
</feature>
<organism evidence="3 4">
    <name type="scientific">Nostoc punctiforme FACHB-252</name>
    <dbReference type="NCBI Taxonomy" id="1357509"/>
    <lineage>
        <taxon>Bacteria</taxon>
        <taxon>Bacillati</taxon>
        <taxon>Cyanobacteriota</taxon>
        <taxon>Cyanophyceae</taxon>
        <taxon>Nostocales</taxon>
        <taxon>Nostocaceae</taxon>
        <taxon>Nostoc</taxon>
    </lineage>
</organism>
<feature type="compositionally biased region" description="Polar residues" evidence="1">
    <location>
        <begin position="81"/>
        <end position="90"/>
    </location>
</feature>
<feature type="chain" id="PRO_5046697507" evidence="2">
    <location>
        <begin position="23"/>
        <end position="90"/>
    </location>
</feature>
<dbReference type="Proteomes" id="UP000606396">
    <property type="component" value="Unassembled WGS sequence"/>
</dbReference>
<evidence type="ECO:0000313" key="3">
    <source>
        <dbReference type="EMBL" id="MBD2611754.1"/>
    </source>
</evidence>
<accession>A0ABR8H860</accession>
<proteinExistence type="predicted"/>
<keyword evidence="2" id="KW-0732">Signal</keyword>
<name>A0ABR8H860_NOSPU</name>
<comment type="caution">
    <text evidence="3">The sequence shown here is derived from an EMBL/GenBank/DDBJ whole genome shotgun (WGS) entry which is preliminary data.</text>
</comment>
<reference evidence="3 4" key="1">
    <citation type="journal article" date="2020" name="ISME J.">
        <title>Comparative genomics reveals insights into cyanobacterial evolution and habitat adaptation.</title>
        <authorList>
            <person name="Chen M.Y."/>
            <person name="Teng W.K."/>
            <person name="Zhao L."/>
            <person name="Hu C.X."/>
            <person name="Zhou Y.K."/>
            <person name="Han B.P."/>
            <person name="Song L.R."/>
            <person name="Shu W.S."/>
        </authorList>
    </citation>
    <scope>NUCLEOTIDE SEQUENCE [LARGE SCALE GENOMIC DNA]</scope>
    <source>
        <strain evidence="3 4">FACHB-252</strain>
    </source>
</reference>
<evidence type="ECO:0000256" key="2">
    <source>
        <dbReference type="SAM" id="SignalP"/>
    </source>
</evidence>
<dbReference type="EMBL" id="JACJTC010000007">
    <property type="protein sequence ID" value="MBD2611754.1"/>
    <property type="molecule type" value="Genomic_DNA"/>
</dbReference>
<evidence type="ECO:0000256" key="1">
    <source>
        <dbReference type="SAM" id="MobiDB-lite"/>
    </source>
</evidence>
<evidence type="ECO:0000313" key="4">
    <source>
        <dbReference type="Proteomes" id="UP000606396"/>
    </source>
</evidence>
<keyword evidence="4" id="KW-1185">Reference proteome</keyword>
<gene>
    <name evidence="3" type="ORF">H6G94_10785</name>
</gene>
<protein>
    <submittedName>
        <fullName evidence="3">Uncharacterized protein</fullName>
    </submittedName>
</protein>
<feature type="signal peptide" evidence="2">
    <location>
        <begin position="1"/>
        <end position="22"/>
    </location>
</feature>
<dbReference type="RefSeq" id="WP_190949433.1">
    <property type="nucleotide sequence ID" value="NZ_JACJTC010000007.1"/>
</dbReference>
<sequence length="90" mass="10428">MNIRRVLALATIPFVIGTFGFAAPNQANAQSPAKPRPEISQQRPRPQNELPKPDKKPQIKHQQRRSQEQKRSPKPHDRDVNQNQRPHNNR</sequence>